<dbReference type="EMBL" id="CP017755">
    <property type="protein sequence ID" value="AOZ08650.1"/>
    <property type="molecule type" value="Genomic_DNA"/>
</dbReference>
<proteinExistence type="predicted"/>
<dbReference type="Proteomes" id="UP000177515">
    <property type="component" value="Chromosome 2"/>
</dbReference>
<organism evidence="1 2">
    <name type="scientific">Cupriavidus malaysiensis</name>
    <dbReference type="NCBI Taxonomy" id="367825"/>
    <lineage>
        <taxon>Bacteria</taxon>
        <taxon>Pseudomonadati</taxon>
        <taxon>Pseudomonadota</taxon>
        <taxon>Betaproteobacteria</taxon>
        <taxon>Burkholderiales</taxon>
        <taxon>Burkholderiaceae</taxon>
        <taxon>Cupriavidus</taxon>
    </lineage>
</organism>
<protein>
    <recommendedName>
        <fullName evidence="3">DUF742 domain-containing protein</fullName>
    </recommendedName>
</protein>
<sequence>MTNSTAHFEPDSRSTPPAHQFAITRQSPLIADLIALTYPANASAKDSLRAQELAYELGALSNTILDVTQQGCVELWRVSAGLAAVLRLLEADEEADMDTVGIHCLLAPLKAQLDEVVSRVQAMI</sequence>
<evidence type="ECO:0000313" key="2">
    <source>
        <dbReference type="Proteomes" id="UP000177515"/>
    </source>
</evidence>
<evidence type="ECO:0008006" key="3">
    <source>
        <dbReference type="Google" id="ProtNLM"/>
    </source>
</evidence>
<accession>A0ABN4TUY6</accession>
<dbReference type="Pfam" id="PF07363">
    <property type="entry name" value="DUF1484"/>
    <property type="match status" value="1"/>
</dbReference>
<dbReference type="RefSeq" id="WP_071071315.1">
    <property type="nucleotide sequence ID" value="NZ_CP017755.1"/>
</dbReference>
<name>A0ABN4TUY6_9BURK</name>
<reference evidence="1 2" key="1">
    <citation type="submission" date="2016-10" db="EMBL/GenBank/DDBJ databases">
        <title>Complete genome sequences of three Cupriavidus strains isolated from various Malaysian environments.</title>
        <authorList>
            <person name="Abdullah A.A.-A."/>
            <person name="Shafie N.A.H."/>
            <person name="Lau N.S."/>
        </authorList>
    </citation>
    <scope>NUCLEOTIDE SEQUENCE [LARGE SCALE GENOMIC DNA]</scope>
    <source>
        <strain evidence="1 2">USMAA1020</strain>
    </source>
</reference>
<evidence type="ECO:0000313" key="1">
    <source>
        <dbReference type="EMBL" id="AOZ08650.1"/>
    </source>
</evidence>
<keyword evidence="2" id="KW-1185">Reference proteome</keyword>
<gene>
    <name evidence="1" type="ORF">BKK80_22210</name>
</gene>
<dbReference type="InterPro" id="IPR009957">
    <property type="entry name" value="DUF1484"/>
</dbReference>